<dbReference type="InterPro" id="IPR045341">
    <property type="entry name" value="DUF6532"/>
</dbReference>
<evidence type="ECO:0000313" key="3">
    <source>
        <dbReference type="EMBL" id="THG94017.1"/>
    </source>
</evidence>
<feature type="domain" description="DUF6532" evidence="2">
    <location>
        <begin position="229"/>
        <end position="354"/>
    </location>
</feature>
<sequence length="364" mass="40460">MPVTTRTENSETHPAKRKSFEHQITNGVGTKKAKASAQASGFCNGYTGASRNNSGKGLANAKASTIQAMKKAILESDPIGENENEDVDMKEYSEEGAAEGGRGKVKVIDVGAFATSLEDEESLPCGDEVEERKPFERKVVSVEVGMLDLGRNYGPPWGRNPAPKEKWNKFDLPVSSKDHAQFSEEYIHRFVKWVRDQRVTFNINLLNILMGMQTAWDVVFGTKYPLKIAHHTAVYDIMMQKTYQWRNVLGTLAYNRVNAYFQDHKEEFKADNKRTAHVNELLKMGGKLPFLYACIRTNEETSKVKGVGAFQGPIVLKVFAAHLKALEAINKWPVSNSIKPYGTLALAATAVERAFTASACSYVN</sequence>
<feature type="region of interest" description="Disordered" evidence="1">
    <location>
        <begin position="1"/>
        <end position="32"/>
    </location>
</feature>
<dbReference type="EMBL" id="SGPJ01000520">
    <property type="protein sequence ID" value="THG94017.1"/>
    <property type="molecule type" value="Genomic_DNA"/>
</dbReference>
<keyword evidence="4" id="KW-1185">Reference proteome</keyword>
<name>A0A4S4K9V0_9APHY</name>
<organism evidence="3 4">
    <name type="scientific">Hermanssonia centrifuga</name>
    <dbReference type="NCBI Taxonomy" id="98765"/>
    <lineage>
        <taxon>Eukaryota</taxon>
        <taxon>Fungi</taxon>
        <taxon>Dikarya</taxon>
        <taxon>Basidiomycota</taxon>
        <taxon>Agaricomycotina</taxon>
        <taxon>Agaricomycetes</taxon>
        <taxon>Polyporales</taxon>
        <taxon>Meruliaceae</taxon>
        <taxon>Hermanssonia</taxon>
    </lineage>
</organism>
<evidence type="ECO:0000256" key="1">
    <source>
        <dbReference type="SAM" id="MobiDB-lite"/>
    </source>
</evidence>
<protein>
    <recommendedName>
        <fullName evidence="2">DUF6532 domain-containing protein</fullName>
    </recommendedName>
</protein>
<dbReference type="AlphaFoldDB" id="A0A4S4K9V0"/>
<proteinExistence type="predicted"/>
<reference evidence="3 4" key="1">
    <citation type="submission" date="2019-02" db="EMBL/GenBank/DDBJ databases">
        <title>Genome sequencing of the rare red list fungi Phlebia centrifuga.</title>
        <authorList>
            <person name="Buettner E."/>
            <person name="Kellner H."/>
        </authorList>
    </citation>
    <scope>NUCLEOTIDE SEQUENCE [LARGE SCALE GENOMIC DNA]</scope>
    <source>
        <strain evidence="3 4">DSM 108282</strain>
    </source>
</reference>
<dbReference type="Pfam" id="PF20149">
    <property type="entry name" value="DUF6532"/>
    <property type="match status" value="1"/>
</dbReference>
<evidence type="ECO:0000259" key="2">
    <source>
        <dbReference type="Pfam" id="PF20149"/>
    </source>
</evidence>
<evidence type="ECO:0000313" key="4">
    <source>
        <dbReference type="Proteomes" id="UP000309038"/>
    </source>
</evidence>
<gene>
    <name evidence="3" type="ORF">EW026_g7367</name>
</gene>
<accession>A0A4S4K9V0</accession>
<feature type="compositionally biased region" description="Basic and acidic residues" evidence="1">
    <location>
        <begin position="8"/>
        <end position="21"/>
    </location>
</feature>
<comment type="caution">
    <text evidence="3">The sequence shown here is derived from an EMBL/GenBank/DDBJ whole genome shotgun (WGS) entry which is preliminary data.</text>
</comment>
<dbReference type="Proteomes" id="UP000309038">
    <property type="component" value="Unassembled WGS sequence"/>
</dbReference>